<dbReference type="EMBL" id="AFZE01000045">
    <property type="protein sequence ID" value="EHL13087.1"/>
    <property type="molecule type" value="Genomic_DNA"/>
</dbReference>
<reference evidence="1 2" key="1">
    <citation type="submission" date="2011-08" db="EMBL/GenBank/DDBJ databases">
        <title>The Genome Sequence of Eubacteriaceae bacterium ACC19a.</title>
        <authorList>
            <consortium name="The Broad Institute Genome Sequencing Platform"/>
            <person name="Earl A."/>
            <person name="Ward D."/>
            <person name="Feldgarden M."/>
            <person name="Gevers D."/>
            <person name="Sizova M."/>
            <person name="Hazen A."/>
            <person name="Epstein S."/>
            <person name="Young S.K."/>
            <person name="Zeng Q."/>
            <person name="Gargeya S."/>
            <person name="Fitzgerald M."/>
            <person name="Haas B."/>
            <person name="Abouelleil A."/>
            <person name="Alvarado L."/>
            <person name="Arachchi H.M."/>
            <person name="Berlin A."/>
            <person name="Brown A."/>
            <person name="Chapman S.B."/>
            <person name="Chen Z."/>
            <person name="Dunbar C."/>
            <person name="Freedman E."/>
            <person name="Gearin G."/>
            <person name="Gellesch M."/>
            <person name="Goldberg J."/>
            <person name="Griggs A."/>
            <person name="Gujja S."/>
            <person name="Heiman D."/>
            <person name="Howarth C."/>
            <person name="Larson L."/>
            <person name="Lui A."/>
            <person name="MacDonald P.J.P."/>
            <person name="Montmayeur A."/>
            <person name="Murphy C."/>
            <person name="Neiman D."/>
            <person name="Pearson M."/>
            <person name="Priest M."/>
            <person name="Roberts A."/>
            <person name="Saif S."/>
            <person name="Shea T."/>
            <person name="Shenoy N."/>
            <person name="Sisk P."/>
            <person name="Stolte C."/>
            <person name="Sykes S."/>
            <person name="Wortman J."/>
            <person name="Nusbaum C."/>
            <person name="Birren B."/>
        </authorList>
    </citation>
    <scope>NUCLEOTIDE SEQUENCE [LARGE SCALE GENOMIC DNA]</scope>
    <source>
        <strain evidence="1 2">ACC19a</strain>
    </source>
</reference>
<dbReference type="HOGENOM" id="CLU_1766265_0_0_9"/>
<protein>
    <submittedName>
        <fullName evidence="1">Uncharacterized protein</fullName>
    </submittedName>
</protein>
<dbReference type="AlphaFoldDB" id="G9X1W4"/>
<comment type="caution">
    <text evidence="1">The sequence shown here is derived from an EMBL/GenBank/DDBJ whole genome shotgun (WGS) entry which is preliminary data.</text>
</comment>
<accession>G9X1W4</accession>
<dbReference type="RefSeq" id="WP_009524624.1">
    <property type="nucleotide sequence ID" value="NZ_JH414547.1"/>
</dbReference>
<proteinExistence type="predicted"/>
<organism evidence="1 2">
    <name type="scientific">Peptoanaerobacter stomatis</name>
    <dbReference type="NCBI Taxonomy" id="796937"/>
    <lineage>
        <taxon>Bacteria</taxon>
        <taxon>Bacillati</taxon>
        <taxon>Bacillota</taxon>
        <taxon>Clostridia</taxon>
        <taxon>Peptostreptococcales</taxon>
        <taxon>Filifactoraceae</taxon>
        <taxon>Peptoanaerobacter</taxon>
    </lineage>
</organism>
<evidence type="ECO:0000313" key="2">
    <source>
        <dbReference type="Proteomes" id="UP000006437"/>
    </source>
</evidence>
<dbReference type="Proteomes" id="UP000006437">
    <property type="component" value="Unassembled WGS sequence"/>
</dbReference>
<gene>
    <name evidence="1" type="ORF">HMPREF9629_00387</name>
</gene>
<evidence type="ECO:0000313" key="1">
    <source>
        <dbReference type="EMBL" id="EHL13087.1"/>
    </source>
</evidence>
<name>G9X1W4_9FIRM</name>
<sequence length="147" mass="16900">MRKCSECNENVAMLYIQDMNDRTKVRGLCLSCAKKLNVPGIDEILEKAGIDHENIDEITEQMNSASEMFEQQMRNIDPLSMKEVFNSISTNEDFVNIGKSLSNLFANSKEDKNKDNKDDEKQTVIIDEIKEDKKKKTTKIQKKMMVS</sequence>
<dbReference type="BioCyc" id="EBAC796937-HMP:GMGH-387-MONOMER"/>